<organism evidence="15 16">
    <name type="scientific">Saccharomycopsis crataegensis</name>
    <dbReference type="NCBI Taxonomy" id="43959"/>
    <lineage>
        <taxon>Eukaryota</taxon>
        <taxon>Fungi</taxon>
        <taxon>Dikarya</taxon>
        <taxon>Ascomycota</taxon>
        <taxon>Saccharomycotina</taxon>
        <taxon>Saccharomycetes</taxon>
        <taxon>Saccharomycopsidaceae</taxon>
        <taxon>Saccharomycopsis</taxon>
    </lineage>
</organism>
<dbReference type="PANTHER" id="PTHR22762:SF54">
    <property type="entry name" value="BCDNA.GH04962"/>
    <property type="match status" value="1"/>
</dbReference>
<dbReference type="PANTHER" id="PTHR22762">
    <property type="entry name" value="ALPHA-GLUCOSIDASE"/>
    <property type="match status" value="1"/>
</dbReference>
<dbReference type="GO" id="GO:0005975">
    <property type="term" value="P:carbohydrate metabolic process"/>
    <property type="evidence" value="ECO:0007669"/>
    <property type="project" value="InterPro"/>
</dbReference>
<comment type="pathway">
    <text evidence="2">Glycan metabolism; N-glycan metabolism.</text>
</comment>
<keyword evidence="6" id="KW-0256">Endoplasmic reticulum</keyword>
<evidence type="ECO:0000256" key="3">
    <source>
        <dbReference type="ARBA" id="ARBA00007806"/>
    </source>
</evidence>
<feature type="domain" description="Glycoside hydrolase family 31 N-terminal" evidence="13">
    <location>
        <begin position="89"/>
        <end position="325"/>
    </location>
</feature>
<evidence type="ECO:0000256" key="4">
    <source>
        <dbReference type="ARBA" id="ARBA00022729"/>
    </source>
</evidence>
<evidence type="ECO:0000256" key="6">
    <source>
        <dbReference type="ARBA" id="ARBA00022824"/>
    </source>
</evidence>
<dbReference type="SUPFAM" id="SSF74650">
    <property type="entry name" value="Galactose mutarotase-like"/>
    <property type="match status" value="1"/>
</dbReference>
<dbReference type="AlphaFoldDB" id="A0AAV5QSW3"/>
<evidence type="ECO:0000256" key="10">
    <source>
        <dbReference type="RuleBase" id="RU361185"/>
    </source>
</evidence>
<dbReference type="GO" id="GO:0006491">
    <property type="term" value="P:N-glycan processing"/>
    <property type="evidence" value="ECO:0007669"/>
    <property type="project" value="TreeGrafter"/>
</dbReference>
<dbReference type="Proteomes" id="UP001360560">
    <property type="component" value="Unassembled WGS sequence"/>
</dbReference>
<dbReference type="GO" id="GO:0030246">
    <property type="term" value="F:carbohydrate binding"/>
    <property type="evidence" value="ECO:0007669"/>
    <property type="project" value="InterPro"/>
</dbReference>
<comment type="subcellular location">
    <subcellularLocation>
        <location evidence="1">Endoplasmic reticulum</location>
    </subcellularLocation>
</comment>
<dbReference type="InterPro" id="IPR048395">
    <property type="entry name" value="Glyco_hydro_31_C"/>
</dbReference>
<dbReference type="EMBL" id="BTFZ01000012">
    <property type="protein sequence ID" value="GMM37611.1"/>
    <property type="molecule type" value="Genomic_DNA"/>
</dbReference>
<dbReference type="Pfam" id="PF21365">
    <property type="entry name" value="Glyco_hydro_31_3rd"/>
    <property type="match status" value="1"/>
</dbReference>
<reference evidence="15 16" key="1">
    <citation type="journal article" date="2023" name="Elife">
        <title>Identification of key yeast species and microbe-microbe interactions impacting larval growth of Drosophila in the wild.</title>
        <authorList>
            <person name="Mure A."/>
            <person name="Sugiura Y."/>
            <person name="Maeda R."/>
            <person name="Honda K."/>
            <person name="Sakurai N."/>
            <person name="Takahashi Y."/>
            <person name="Watada M."/>
            <person name="Katoh T."/>
            <person name="Gotoh A."/>
            <person name="Gotoh Y."/>
            <person name="Taniguchi I."/>
            <person name="Nakamura K."/>
            <person name="Hayashi T."/>
            <person name="Katayama T."/>
            <person name="Uemura T."/>
            <person name="Hattori Y."/>
        </authorList>
    </citation>
    <scope>NUCLEOTIDE SEQUENCE [LARGE SCALE GENOMIC DNA]</scope>
    <source>
        <strain evidence="15 16">SC-9</strain>
    </source>
</reference>
<dbReference type="InterPro" id="IPR000322">
    <property type="entry name" value="Glyco_hydro_31_TIM"/>
</dbReference>
<keyword evidence="7" id="KW-0325">Glycoprotein</keyword>
<dbReference type="SUPFAM" id="SSF51445">
    <property type="entry name" value="(Trans)glycosidases"/>
    <property type="match status" value="1"/>
</dbReference>
<comment type="caution">
    <text evidence="15">The sequence shown here is derived from an EMBL/GenBank/DDBJ whole genome shotgun (WGS) entry which is preliminary data.</text>
</comment>
<protein>
    <recommendedName>
        <fullName evidence="9">Glucosidase II subunit alpha</fullName>
    </recommendedName>
</protein>
<dbReference type="CDD" id="cd06603">
    <property type="entry name" value="GH31_GANC_GANAB_alpha"/>
    <property type="match status" value="1"/>
</dbReference>
<evidence type="ECO:0000313" key="15">
    <source>
        <dbReference type="EMBL" id="GMM37611.1"/>
    </source>
</evidence>
<keyword evidence="8 10" id="KW-0326">Glycosidase</keyword>
<evidence type="ECO:0000256" key="8">
    <source>
        <dbReference type="ARBA" id="ARBA00023295"/>
    </source>
</evidence>
<dbReference type="CDD" id="cd14752">
    <property type="entry name" value="GH31_N"/>
    <property type="match status" value="1"/>
</dbReference>
<evidence type="ECO:0000259" key="13">
    <source>
        <dbReference type="Pfam" id="PF13802"/>
    </source>
</evidence>
<dbReference type="InterPro" id="IPR017853">
    <property type="entry name" value="GH"/>
</dbReference>
<dbReference type="RefSeq" id="XP_064854607.1">
    <property type="nucleotide sequence ID" value="XM_064998535.1"/>
</dbReference>
<evidence type="ECO:0000256" key="5">
    <source>
        <dbReference type="ARBA" id="ARBA00022801"/>
    </source>
</evidence>
<accession>A0AAV5QSW3</accession>
<feature type="domain" description="Glycoside hydrolase family 31 TIM barrel" evidence="12">
    <location>
        <begin position="382"/>
        <end position="708"/>
    </location>
</feature>
<keyword evidence="16" id="KW-1185">Reference proteome</keyword>
<dbReference type="GeneID" id="90075586"/>
<dbReference type="Gene3D" id="2.60.40.1760">
    <property type="entry name" value="glycosyl hydrolase (family 31)"/>
    <property type="match status" value="1"/>
</dbReference>
<keyword evidence="5 10" id="KW-0378">Hydrolase</keyword>
<dbReference type="Gene3D" id="3.20.20.80">
    <property type="entry name" value="Glycosidases"/>
    <property type="match status" value="2"/>
</dbReference>
<dbReference type="InterPro" id="IPR011013">
    <property type="entry name" value="Gal_mutarotase_sf_dom"/>
</dbReference>
<dbReference type="SUPFAM" id="SSF51011">
    <property type="entry name" value="Glycosyl hydrolase domain"/>
    <property type="match status" value="1"/>
</dbReference>
<evidence type="ECO:0000256" key="1">
    <source>
        <dbReference type="ARBA" id="ARBA00004240"/>
    </source>
</evidence>
<feature type="signal peptide" evidence="11">
    <location>
        <begin position="1"/>
        <end position="20"/>
    </location>
</feature>
<dbReference type="InterPro" id="IPR025887">
    <property type="entry name" value="Glyco_hydro_31_N_dom"/>
</dbReference>
<dbReference type="Gene3D" id="2.60.40.1180">
    <property type="entry name" value="Golgi alpha-mannosidase II"/>
    <property type="match status" value="2"/>
</dbReference>
<proteinExistence type="inferred from homology"/>
<keyword evidence="4 11" id="KW-0732">Signal</keyword>
<dbReference type="InterPro" id="IPR013780">
    <property type="entry name" value="Glyco_hydro_b"/>
</dbReference>
<name>A0AAV5QSW3_9ASCO</name>
<evidence type="ECO:0000259" key="14">
    <source>
        <dbReference type="Pfam" id="PF21365"/>
    </source>
</evidence>
<evidence type="ECO:0000256" key="2">
    <source>
        <dbReference type="ARBA" id="ARBA00004833"/>
    </source>
</evidence>
<feature type="chain" id="PRO_5043641251" description="Glucosidase II subunit alpha" evidence="11">
    <location>
        <begin position="21"/>
        <end position="943"/>
    </location>
</feature>
<dbReference type="GO" id="GO:0090599">
    <property type="term" value="F:alpha-glucosidase activity"/>
    <property type="evidence" value="ECO:0007669"/>
    <property type="project" value="TreeGrafter"/>
</dbReference>
<evidence type="ECO:0000256" key="7">
    <source>
        <dbReference type="ARBA" id="ARBA00023180"/>
    </source>
</evidence>
<dbReference type="GO" id="GO:0017177">
    <property type="term" value="C:glucosidase II complex"/>
    <property type="evidence" value="ECO:0007669"/>
    <property type="project" value="TreeGrafter"/>
</dbReference>
<sequence length="943" mass="107625">MKLEFVSIVATFALFRSVFGVKRELFKTCEQNGFCHRNRHLANAISNKHGSYSSPYSVDETSIRISEEVSAIEGSIMKKLPNGKAVELPFTIEVLKSDNIRLTIDEKERSDPKSLRVADKRFKSRRFNEASKYALKGEPEISVNAKLTKESITDKSTGEKYLSIIYGDESEYEAQITLSPFKITVYYHGQPEIILNDRNFFNIEHWRTQDQQASELSPEETDYGTFKDEFKDSQGDHLPFGPESIGVDVSFIGYDKVFGIPEHADTFSLKDTTNDDPYRLFNVDIFEYETQSKFPMYGSIPFMVAQKKSATAGLFWINAADTYVDIKKGSPAQSNPDQIVLTSEKSTKTHWFSEAGILDLIIMVDKSPLAINKKYGELSGNPELPQLFTLGYHQCRWNYNDVDDVLDVSEKFDNFEIPYDVIWLDIEYTENKKYFTWKKGLFDDHVEMNKKLAETGRNLVAIIDPHIKTDYQVSNDIEKQGLGIKNSDNDDTYHGHCWPGESVWIDTFNPKSKAYWNKLFANNTDFSGDETNLHIWNDMSEPSVFSGPETTAPKDIVHYGGWEHRSVHNAYGLTFHEATYDAMSKRYVNKRPFILTRAYYAGSQRSAAMWSGDNKSKWEFLKISLPMALTSQVVGMPFTGSDVGGFFGDPSSELLTRWYQAGIWYPFFRGHAHIDSKRREPYIAGEPYTSIMRDAIRLRYSLLPVFYTGFHHASITNAPIITPLFYSNPENEDCYEIEDEFFVADSGLLVKPVTQEGATSVSIYIPDEKPYFDYHTHELIQGKGSHDLQAELEQIPILMQGGHIFSRKDRYRRSSKLMKYDPYTLVVALDEEGSAKGSLYIDDGETFDYKKDDDFVYVDFAIKDNKLQSSVNVGKQTPFTELLDKVKVEKIIIVGKDISFSSSAKVSQNGENWEAETIGINNNAFIIRNPAVAINKSWTIELN</sequence>
<comment type="similarity">
    <text evidence="3 10">Belongs to the glycosyl hydrolase 31 family.</text>
</comment>
<evidence type="ECO:0000256" key="9">
    <source>
        <dbReference type="ARBA" id="ARBA00042895"/>
    </source>
</evidence>
<evidence type="ECO:0000256" key="11">
    <source>
        <dbReference type="SAM" id="SignalP"/>
    </source>
</evidence>
<evidence type="ECO:0000259" key="12">
    <source>
        <dbReference type="Pfam" id="PF01055"/>
    </source>
</evidence>
<gene>
    <name evidence="15" type="ORF">DASC09_049360</name>
</gene>
<feature type="domain" description="Glycosyl hydrolase family 31 C-terminal" evidence="14">
    <location>
        <begin position="718"/>
        <end position="804"/>
    </location>
</feature>
<evidence type="ECO:0000313" key="16">
    <source>
        <dbReference type="Proteomes" id="UP001360560"/>
    </source>
</evidence>
<dbReference type="Pfam" id="PF13802">
    <property type="entry name" value="Gal_mutarotas_2"/>
    <property type="match status" value="1"/>
</dbReference>
<dbReference type="Pfam" id="PF01055">
    <property type="entry name" value="Glyco_hydro_31_2nd"/>
    <property type="match status" value="1"/>
</dbReference>